<name>A0A0G1RT98_9BACT</name>
<dbReference type="Proteomes" id="UP000034705">
    <property type="component" value="Unassembled WGS sequence"/>
</dbReference>
<comment type="caution">
    <text evidence="1">The sequence shown here is derived from an EMBL/GenBank/DDBJ whole genome shotgun (WGS) entry which is preliminary data.</text>
</comment>
<sequence>MPPPRLVLLSREDIDPIADATSRDALKDWLRAHTGATEMFLSYEATCLYEGLMDRGPWTRDRLQYALMEIKAIPIGGKEEIAEAREEAIIERTRACECSEFLRKPLNEFMAIIPYPYGQHRFLFLALSFVILLSAPVGALDVRSDVVARPA</sequence>
<evidence type="ECO:0000313" key="1">
    <source>
        <dbReference type="EMBL" id="KKU33168.1"/>
    </source>
</evidence>
<dbReference type="AlphaFoldDB" id="A0A0G1RT98"/>
<gene>
    <name evidence="1" type="ORF">UX45_C0011G0004</name>
</gene>
<reference evidence="1 2" key="1">
    <citation type="journal article" date="2015" name="Nature">
        <title>rRNA introns, odd ribosomes, and small enigmatic genomes across a large radiation of phyla.</title>
        <authorList>
            <person name="Brown C.T."/>
            <person name="Hug L.A."/>
            <person name="Thomas B.C."/>
            <person name="Sharon I."/>
            <person name="Castelle C.J."/>
            <person name="Singh A."/>
            <person name="Wilkins M.J."/>
            <person name="Williams K.H."/>
            <person name="Banfield J.F."/>
        </authorList>
    </citation>
    <scope>NUCLEOTIDE SEQUENCE [LARGE SCALE GENOMIC DNA]</scope>
</reference>
<proteinExistence type="predicted"/>
<evidence type="ECO:0000313" key="2">
    <source>
        <dbReference type="Proteomes" id="UP000034705"/>
    </source>
</evidence>
<organism evidence="1 2">
    <name type="scientific">Candidatus Uhrbacteria bacterium GW2011_GWF2_46_218</name>
    <dbReference type="NCBI Taxonomy" id="1619001"/>
    <lineage>
        <taxon>Bacteria</taxon>
        <taxon>Candidatus Uhriibacteriota</taxon>
    </lineage>
</organism>
<protein>
    <submittedName>
        <fullName evidence="1">Uncharacterized protein</fullName>
    </submittedName>
</protein>
<dbReference type="EMBL" id="LCMG01000011">
    <property type="protein sequence ID" value="KKU33168.1"/>
    <property type="molecule type" value="Genomic_DNA"/>
</dbReference>
<accession>A0A0G1RT98</accession>